<feature type="region of interest" description="Disordered" evidence="1">
    <location>
        <begin position="1"/>
        <end position="85"/>
    </location>
</feature>
<dbReference type="Proteomes" id="UP000626109">
    <property type="component" value="Unassembled WGS sequence"/>
</dbReference>
<feature type="non-terminal residue" evidence="2">
    <location>
        <position position="1"/>
    </location>
</feature>
<organism evidence="2 3">
    <name type="scientific">Polarella glacialis</name>
    <name type="common">Dinoflagellate</name>
    <dbReference type="NCBI Taxonomy" id="89957"/>
    <lineage>
        <taxon>Eukaryota</taxon>
        <taxon>Sar</taxon>
        <taxon>Alveolata</taxon>
        <taxon>Dinophyceae</taxon>
        <taxon>Suessiales</taxon>
        <taxon>Suessiaceae</taxon>
        <taxon>Polarella</taxon>
    </lineage>
</organism>
<evidence type="ECO:0000313" key="2">
    <source>
        <dbReference type="EMBL" id="CAE8698323.1"/>
    </source>
</evidence>
<proteinExistence type="predicted"/>
<reference evidence="2" key="1">
    <citation type="submission" date="2021-02" db="EMBL/GenBank/DDBJ databases">
        <authorList>
            <person name="Dougan E. K."/>
            <person name="Rhodes N."/>
            <person name="Thang M."/>
            <person name="Chan C."/>
        </authorList>
    </citation>
    <scope>NUCLEOTIDE SEQUENCE</scope>
</reference>
<sequence length="85" mass="8740">LSPVAVVSSSEEEQSPGNGSSRDALPAVLPSPTTPTEPDSQALEVSPDESPAEEVGSGGPSSTVLEKLCITPQRRRPRWSAAALS</sequence>
<gene>
    <name evidence="2" type="ORF">PGLA2088_LOCUS30677</name>
</gene>
<evidence type="ECO:0000256" key="1">
    <source>
        <dbReference type="SAM" id="MobiDB-lite"/>
    </source>
</evidence>
<feature type="non-terminal residue" evidence="2">
    <location>
        <position position="85"/>
    </location>
</feature>
<evidence type="ECO:0000313" key="3">
    <source>
        <dbReference type="Proteomes" id="UP000626109"/>
    </source>
</evidence>
<accession>A0A813KA12</accession>
<dbReference type="AlphaFoldDB" id="A0A813KA12"/>
<comment type="caution">
    <text evidence="2">The sequence shown here is derived from an EMBL/GenBank/DDBJ whole genome shotgun (WGS) entry which is preliminary data.</text>
</comment>
<dbReference type="EMBL" id="CAJNNW010028927">
    <property type="protein sequence ID" value="CAE8698323.1"/>
    <property type="molecule type" value="Genomic_DNA"/>
</dbReference>
<name>A0A813KA12_POLGL</name>
<protein>
    <submittedName>
        <fullName evidence="2">Uncharacterized protein</fullName>
    </submittedName>
</protein>